<feature type="region of interest" description="Disordered" evidence="1">
    <location>
        <begin position="77"/>
        <end position="103"/>
    </location>
</feature>
<organism evidence="2 3">
    <name type="scientific">Ilyodon furcidens</name>
    <name type="common">goldbreast splitfin</name>
    <dbReference type="NCBI Taxonomy" id="33524"/>
    <lineage>
        <taxon>Eukaryota</taxon>
        <taxon>Metazoa</taxon>
        <taxon>Chordata</taxon>
        <taxon>Craniata</taxon>
        <taxon>Vertebrata</taxon>
        <taxon>Euteleostomi</taxon>
        <taxon>Actinopterygii</taxon>
        <taxon>Neopterygii</taxon>
        <taxon>Teleostei</taxon>
        <taxon>Neoteleostei</taxon>
        <taxon>Acanthomorphata</taxon>
        <taxon>Ovalentaria</taxon>
        <taxon>Atherinomorphae</taxon>
        <taxon>Cyprinodontiformes</taxon>
        <taxon>Goodeidae</taxon>
        <taxon>Ilyodon</taxon>
    </lineage>
</organism>
<evidence type="ECO:0000313" key="2">
    <source>
        <dbReference type="EMBL" id="MEQ2222044.1"/>
    </source>
</evidence>
<gene>
    <name evidence="2" type="ORF">ILYODFUR_021868</name>
</gene>
<accession>A0ABV0SNX4</accession>
<dbReference type="EMBL" id="JAHRIQ010002372">
    <property type="protein sequence ID" value="MEQ2222044.1"/>
    <property type="molecule type" value="Genomic_DNA"/>
</dbReference>
<keyword evidence="3" id="KW-1185">Reference proteome</keyword>
<sequence>MGYKAPALVHLHTELPSSSSLQLPLRMSVTDNLQKARQWIKNITLLTFTSRTQLYATNLSQVRQHVEPKAQMHLSEMNGYGSSSAQGHVSCKNKELLSPSHQP</sequence>
<reference evidence="2 3" key="1">
    <citation type="submission" date="2021-06" db="EMBL/GenBank/DDBJ databases">
        <authorList>
            <person name="Palmer J.M."/>
        </authorList>
    </citation>
    <scope>NUCLEOTIDE SEQUENCE [LARGE SCALE GENOMIC DNA]</scope>
    <source>
        <strain evidence="3">if_2019</strain>
        <tissue evidence="2">Muscle</tissue>
    </source>
</reference>
<comment type="caution">
    <text evidence="2">The sequence shown here is derived from an EMBL/GenBank/DDBJ whole genome shotgun (WGS) entry which is preliminary data.</text>
</comment>
<proteinExistence type="predicted"/>
<evidence type="ECO:0000256" key="1">
    <source>
        <dbReference type="SAM" id="MobiDB-lite"/>
    </source>
</evidence>
<protein>
    <submittedName>
        <fullName evidence="2">Uncharacterized protein</fullName>
    </submittedName>
</protein>
<evidence type="ECO:0000313" key="3">
    <source>
        <dbReference type="Proteomes" id="UP001482620"/>
    </source>
</evidence>
<name>A0ABV0SNX4_9TELE</name>
<dbReference type="Proteomes" id="UP001482620">
    <property type="component" value="Unassembled WGS sequence"/>
</dbReference>